<evidence type="ECO:0000313" key="2">
    <source>
        <dbReference type="EMBL" id="MFC0314689.1"/>
    </source>
</evidence>
<protein>
    <submittedName>
        <fullName evidence="2">DUF3180 domain-containing protein</fullName>
    </submittedName>
</protein>
<feature type="transmembrane region" description="Helical" evidence="1">
    <location>
        <begin position="138"/>
        <end position="158"/>
    </location>
</feature>
<sequence>MTAPEGPTPRPSSSGDDENKLGPTRLRDLLAIAVVTGLLLWVVARYYYGLLPSLPWLAGSTLYLLAALEVVIGFLVRARVASGKVGPGKGQVHPINVARSVALAKASSILGAIALGGWVGLLIFLLTRLHIDVAVADVPATIVGAVGGLVLAAAALWLEHCCRAPDDPTPDAAEAPPHPV</sequence>
<name>A0ABV6H750_9ACTN</name>
<feature type="transmembrane region" description="Helical" evidence="1">
    <location>
        <begin position="54"/>
        <end position="76"/>
    </location>
</feature>
<organism evidence="2 3">
    <name type="scientific">Gordonia phosphorivorans</name>
    <dbReference type="NCBI Taxonomy" id="1056982"/>
    <lineage>
        <taxon>Bacteria</taxon>
        <taxon>Bacillati</taxon>
        <taxon>Actinomycetota</taxon>
        <taxon>Actinomycetes</taxon>
        <taxon>Mycobacteriales</taxon>
        <taxon>Gordoniaceae</taxon>
        <taxon>Gordonia</taxon>
    </lineage>
</organism>
<keyword evidence="3" id="KW-1185">Reference proteome</keyword>
<dbReference type="InterPro" id="IPR021517">
    <property type="entry name" value="DUF3180"/>
</dbReference>
<dbReference type="Proteomes" id="UP001589783">
    <property type="component" value="Unassembled WGS sequence"/>
</dbReference>
<feature type="transmembrane region" description="Helical" evidence="1">
    <location>
        <begin position="109"/>
        <end position="126"/>
    </location>
</feature>
<keyword evidence="1" id="KW-1133">Transmembrane helix</keyword>
<reference evidence="2 3" key="1">
    <citation type="submission" date="2024-09" db="EMBL/GenBank/DDBJ databases">
        <authorList>
            <person name="Sun Q."/>
            <person name="Mori K."/>
        </authorList>
    </citation>
    <scope>NUCLEOTIDE SEQUENCE [LARGE SCALE GENOMIC DNA]</scope>
    <source>
        <strain evidence="2 3">CCM 7957</strain>
    </source>
</reference>
<dbReference type="Pfam" id="PF11377">
    <property type="entry name" value="DUF3180"/>
    <property type="match status" value="1"/>
</dbReference>
<keyword evidence="1" id="KW-0472">Membrane</keyword>
<comment type="caution">
    <text evidence="2">The sequence shown here is derived from an EMBL/GenBank/DDBJ whole genome shotgun (WGS) entry which is preliminary data.</text>
</comment>
<evidence type="ECO:0000313" key="3">
    <source>
        <dbReference type="Proteomes" id="UP001589783"/>
    </source>
</evidence>
<evidence type="ECO:0000256" key="1">
    <source>
        <dbReference type="SAM" id="Phobius"/>
    </source>
</evidence>
<proteinExistence type="predicted"/>
<dbReference type="RefSeq" id="WP_382362683.1">
    <property type="nucleotide sequence ID" value="NZ_JBHLWV010000016.1"/>
</dbReference>
<keyword evidence="1" id="KW-0812">Transmembrane</keyword>
<feature type="transmembrane region" description="Helical" evidence="1">
    <location>
        <begin position="29"/>
        <end position="48"/>
    </location>
</feature>
<accession>A0ABV6H750</accession>
<dbReference type="EMBL" id="JBHLWV010000016">
    <property type="protein sequence ID" value="MFC0314689.1"/>
    <property type="molecule type" value="Genomic_DNA"/>
</dbReference>
<gene>
    <name evidence="2" type="ORF">ACFFJD_07465</name>
</gene>